<dbReference type="Pfam" id="PF10607">
    <property type="entry name" value="CTLH"/>
    <property type="match status" value="1"/>
</dbReference>
<evidence type="ECO:0000256" key="1">
    <source>
        <dbReference type="ARBA" id="ARBA00010615"/>
    </source>
</evidence>
<dbReference type="GO" id="GO:0006355">
    <property type="term" value="P:regulation of DNA-templated transcription"/>
    <property type="evidence" value="ECO:0007669"/>
    <property type="project" value="InterPro"/>
</dbReference>
<dbReference type="InterPro" id="IPR024964">
    <property type="entry name" value="CTLH/CRA"/>
</dbReference>
<feature type="compositionally biased region" description="Polar residues" evidence="3">
    <location>
        <begin position="59"/>
        <end position="70"/>
    </location>
</feature>
<dbReference type="SUPFAM" id="SSF57716">
    <property type="entry name" value="Glucocorticoid receptor-like (DNA-binding domain)"/>
    <property type="match status" value="1"/>
</dbReference>
<sequence>MAPTSNELPEVEHPDQLPPNSGSSHNHPHEEGRSDTFQSSYNNPSPSQHRPREAEYSETYRTSTDPSSPQHHVPQLGFPSRSSYYTPFDQLTAQRNMVQIPYSYQHYSPISGPSTTQLTGAPYPTSPYIGSYGAQSQPTLSPHRVDPIFYTQSTPSPTSPITEGSYGHQYMPFRQTHIRYPETGQPSSSQIPLVLETSQHLVPTSQTIPAEEVNYKSLATNYRHMAATVSQVPSPTDSSGQSFERPPVDDLLHRAVEGLRYLDPTKAEQYVHPGEFGAPVASGAVVPEGSSETVFVRYYEDGRTEVNPMTKKKKRERKGTTQCASCGATATPEWRRGPLGPRTLCNACGLVYAKLVPYETLRKHFRNSQKHIEREFGAVQSASAELAKPRLDDRDPIETAKVLDGIITRVEGLKKRLLDIQTNHVTPTQASLKQRLDHLSALESAATTDQPEYIRWTETRTDRWLVDWALRNSRDETALTLAREKGLESLVDTELFAEIRKVEDALREQKCAVALAWCSENKAALKKMKNSLEFELRLQEYIEIVQQRKTVEAMAYLKKHLISWYESHPQQCKQAAALLVCPPSMGMSTYKELYDPQRWTFLIRTFRHAVYALYNIPTTSLLALGLSAGLSSLKLPACYDPTQRNVDCPVCDTDGLGAKSWMETIRPYVFRMAKSIPKGPSRNKLLRIMVK</sequence>
<dbReference type="GO" id="GO:0005737">
    <property type="term" value="C:cytoplasm"/>
    <property type="evidence" value="ECO:0007669"/>
    <property type="project" value="TreeGrafter"/>
</dbReference>
<dbReference type="InterPro" id="IPR000679">
    <property type="entry name" value="Znf_GATA"/>
</dbReference>
<name>A0A8H2WH17_9AGAM</name>
<dbReference type="PANTHER" id="PTHR12170:SF2">
    <property type="entry name" value="E3 UBIQUITIN-PROTEIN TRANSFERASE MAEA"/>
    <property type="match status" value="1"/>
</dbReference>
<dbReference type="GO" id="GO:0008270">
    <property type="term" value="F:zinc ion binding"/>
    <property type="evidence" value="ECO:0007669"/>
    <property type="project" value="UniProtKB-KW"/>
</dbReference>
<gene>
    <name evidence="6" type="ORF">RDB_LOCUS22134</name>
</gene>
<dbReference type="GO" id="GO:0043161">
    <property type="term" value="P:proteasome-mediated ubiquitin-dependent protein catabolic process"/>
    <property type="evidence" value="ECO:0007669"/>
    <property type="project" value="InterPro"/>
</dbReference>
<dbReference type="AlphaFoldDB" id="A0A8H2WH17"/>
<dbReference type="Gene3D" id="3.30.50.10">
    <property type="entry name" value="Erythroid Transcription Factor GATA-1, subunit A"/>
    <property type="match status" value="1"/>
</dbReference>
<dbReference type="InterPro" id="IPR045098">
    <property type="entry name" value="Fyv10_fam"/>
</dbReference>
<keyword evidence="2" id="KW-0863">Zinc-finger</keyword>
<dbReference type="PANTHER" id="PTHR12170">
    <property type="entry name" value="MACROPHAGE ERYTHROBLAST ATTACHER-RELATED"/>
    <property type="match status" value="1"/>
</dbReference>
<dbReference type="SMART" id="SM00757">
    <property type="entry name" value="CRA"/>
    <property type="match status" value="1"/>
</dbReference>
<protein>
    <recommendedName>
        <fullName evidence="8">GATA-type domain-containing protein</fullName>
    </recommendedName>
</protein>
<dbReference type="EMBL" id="CAJMWT010001086">
    <property type="protein sequence ID" value="CAE6377429.1"/>
    <property type="molecule type" value="Genomic_DNA"/>
</dbReference>
<evidence type="ECO:0000313" key="6">
    <source>
        <dbReference type="EMBL" id="CAE6377429.1"/>
    </source>
</evidence>
<dbReference type="GO" id="GO:0005634">
    <property type="term" value="C:nucleus"/>
    <property type="evidence" value="ECO:0007669"/>
    <property type="project" value="TreeGrafter"/>
</dbReference>
<dbReference type="PROSITE" id="PS00344">
    <property type="entry name" value="GATA_ZN_FINGER_1"/>
    <property type="match status" value="1"/>
</dbReference>
<evidence type="ECO:0000256" key="2">
    <source>
        <dbReference type="PROSITE-ProRule" id="PRU00094"/>
    </source>
</evidence>
<dbReference type="GO" id="GO:0004842">
    <property type="term" value="F:ubiquitin-protein transferase activity"/>
    <property type="evidence" value="ECO:0007669"/>
    <property type="project" value="InterPro"/>
</dbReference>
<dbReference type="GO" id="GO:0034657">
    <property type="term" value="C:GID complex"/>
    <property type="evidence" value="ECO:0007669"/>
    <property type="project" value="TreeGrafter"/>
</dbReference>
<dbReference type="SMART" id="SM00668">
    <property type="entry name" value="CTLH"/>
    <property type="match status" value="1"/>
</dbReference>
<dbReference type="InterPro" id="IPR013088">
    <property type="entry name" value="Znf_NHR/GATA"/>
</dbReference>
<evidence type="ECO:0000259" key="5">
    <source>
        <dbReference type="PROSITE" id="PS50897"/>
    </source>
</evidence>
<dbReference type="CDD" id="cd00202">
    <property type="entry name" value="ZnF_GATA"/>
    <property type="match status" value="1"/>
</dbReference>
<dbReference type="GO" id="GO:0043565">
    <property type="term" value="F:sequence-specific DNA binding"/>
    <property type="evidence" value="ECO:0007669"/>
    <property type="project" value="InterPro"/>
</dbReference>
<comment type="caution">
    <text evidence="6">The sequence shown here is derived from an EMBL/GenBank/DDBJ whole genome shotgun (WGS) entry which is preliminary data.</text>
</comment>
<dbReference type="SMART" id="SM00401">
    <property type="entry name" value="ZnF_GATA"/>
    <property type="match status" value="1"/>
</dbReference>
<proteinExistence type="inferred from homology"/>
<feature type="compositionally biased region" description="Polar residues" evidence="3">
    <location>
        <begin position="35"/>
        <end position="48"/>
    </location>
</feature>
<dbReference type="PROSITE" id="PS50114">
    <property type="entry name" value="GATA_ZN_FINGER_2"/>
    <property type="match status" value="1"/>
</dbReference>
<organism evidence="6 7">
    <name type="scientific">Rhizoctonia solani</name>
    <dbReference type="NCBI Taxonomy" id="456999"/>
    <lineage>
        <taxon>Eukaryota</taxon>
        <taxon>Fungi</taxon>
        <taxon>Dikarya</taxon>
        <taxon>Basidiomycota</taxon>
        <taxon>Agaricomycotina</taxon>
        <taxon>Agaricomycetes</taxon>
        <taxon>Cantharellales</taxon>
        <taxon>Ceratobasidiaceae</taxon>
        <taxon>Rhizoctonia</taxon>
    </lineage>
</organism>
<reference evidence="6" key="1">
    <citation type="submission" date="2021-01" db="EMBL/GenBank/DDBJ databases">
        <authorList>
            <person name="Kaushik A."/>
        </authorList>
    </citation>
    <scope>NUCLEOTIDE SEQUENCE</scope>
    <source>
        <strain evidence="6">AG2-2IIIB</strain>
    </source>
</reference>
<accession>A0A8H2WH17</accession>
<evidence type="ECO:0000313" key="7">
    <source>
        <dbReference type="Proteomes" id="UP000663843"/>
    </source>
</evidence>
<dbReference type="Proteomes" id="UP000663843">
    <property type="component" value="Unassembled WGS sequence"/>
</dbReference>
<dbReference type="Pfam" id="PF00320">
    <property type="entry name" value="GATA"/>
    <property type="match status" value="1"/>
</dbReference>
<evidence type="ECO:0008006" key="8">
    <source>
        <dbReference type="Google" id="ProtNLM"/>
    </source>
</evidence>
<dbReference type="PROSITE" id="PS50897">
    <property type="entry name" value="CTLH"/>
    <property type="match status" value="1"/>
</dbReference>
<keyword evidence="2" id="KW-0862">Zinc</keyword>
<feature type="domain" description="CTLH" evidence="5">
    <location>
        <begin position="496"/>
        <end position="552"/>
    </location>
</feature>
<keyword evidence="2" id="KW-0479">Metal-binding</keyword>
<dbReference type="InterPro" id="IPR013144">
    <property type="entry name" value="CRA_dom"/>
</dbReference>
<feature type="region of interest" description="Disordered" evidence="3">
    <location>
        <begin position="1"/>
        <end position="81"/>
    </location>
</feature>
<evidence type="ECO:0000259" key="4">
    <source>
        <dbReference type="PROSITE" id="PS50114"/>
    </source>
</evidence>
<comment type="similarity">
    <text evidence="1">Belongs to the FYV10 family.</text>
</comment>
<evidence type="ECO:0000256" key="3">
    <source>
        <dbReference type="SAM" id="MobiDB-lite"/>
    </source>
</evidence>
<dbReference type="InterPro" id="IPR006595">
    <property type="entry name" value="CTLH_C"/>
</dbReference>
<feature type="domain" description="GATA-type" evidence="4">
    <location>
        <begin position="317"/>
        <end position="352"/>
    </location>
</feature>